<gene>
    <name evidence="2" type="ORF">MA16_Dca018438</name>
</gene>
<keyword evidence="3" id="KW-1185">Reference proteome</keyword>
<evidence type="ECO:0000313" key="3">
    <source>
        <dbReference type="Proteomes" id="UP000233837"/>
    </source>
</evidence>
<dbReference type="EMBL" id="KZ501939">
    <property type="protein sequence ID" value="PKU86567.1"/>
    <property type="molecule type" value="Genomic_DNA"/>
</dbReference>
<reference evidence="2 3" key="1">
    <citation type="journal article" date="2016" name="Sci. Rep.">
        <title>The Dendrobium catenatum Lindl. genome sequence provides insights into polysaccharide synthase, floral development and adaptive evolution.</title>
        <authorList>
            <person name="Zhang G.Q."/>
            <person name="Xu Q."/>
            <person name="Bian C."/>
            <person name="Tsai W.C."/>
            <person name="Yeh C.M."/>
            <person name="Liu K.W."/>
            <person name="Yoshida K."/>
            <person name="Zhang L.S."/>
            <person name="Chang S.B."/>
            <person name="Chen F."/>
            <person name="Shi Y."/>
            <person name="Su Y.Y."/>
            <person name="Zhang Y.Q."/>
            <person name="Chen L.J."/>
            <person name="Yin Y."/>
            <person name="Lin M."/>
            <person name="Huang H."/>
            <person name="Deng H."/>
            <person name="Wang Z.W."/>
            <person name="Zhu S.L."/>
            <person name="Zhao X."/>
            <person name="Deng C."/>
            <person name="Niu S.C."/>
            <person name="Huang J."/>
            <person name="Wang M."/>
            <person name="Liu G.H."/>
            <person name="Yang H.J."/>
            <person name="Xiao X.J."/>
            <person name="Hsiao Y.Y."/>
            <person name="Wu W.L."/>
            <person name="Chen Y.Y."/>
            <person name="Mitsuda N."/>
            <person name="Ohme-Takagi M."/>
            <person name="Luo Y.B."/>
            <person name="Van de Peer Y."/>
            <person name="Liu Z.J."/>
        </authorList>
    </citation>
    <scope>NUCLEOTIDE SEQUENCE [LARGE SCALE GENOMIC DNA]</scope>
    <source>
        <tissue evidence="2">The whole plant</tissue>
    </source>
</reference>
<dbReference type="Proteomes" id="UP000233837">
    <property type="component" value="Unassembled WGS sequence"/>
</dbReference>
<accession>A0A2I0XF76</accession>
<name>A0A2I0XF76_9ASPA</name>
<proteinExistence type="predicted"/>
<feature type="transmembrane region" description="Helical" evidence="1">
    <location>
        <begin position="69"/>
        <end position="91"/>
    </location>
</feature>
<reference evidence="2 3" key="2">
    <citation type="journal article" date="2017" name="Nature">
        <title>The Apostasia genome and the evolution of orchids.</title>
        <authorList>
            <person name="Zhang G.Q."/>
            <person name="Liu K.W."/>
            <person name="Li Z."/>
            <person name="Lohaus R."/>
            <person name="Hsiao Y.Y."/>
            <person name="Niu S.C."/>
            <person name="Wang J.Y."/>
            <person name="Lin Y.C."/>
            <person name="Xu Q."/>
            <person name="Chen L.J."/>
            <person name="Yoshida K."/>
            <person name="Fujiwara S."/>
            <person name="Wang Z.W."/>
            <person name="Zhang Y.Q."/>
            <person name="Mitsuda N."/>
            <person name="Wang M."/>
            <person name="Liu G.H."/>
            <person name="Pecoraro L."/>
            <person name="Huang H.X."/>
            <person name="Xiao X.J."/>
            <person name="Lin M."/>
            <person name="Wu X.Y."/>
            <person name="Wu W.L."/>
            <person name="Chen Y.Y."/>
            <person name="Chang S.B."/>
            <person name="Sakamoto S."/>
            <person name="Ohme-Takagi M."/>
            <person name="Yagi M."/>
            <person name="Zeng S.J."/>
            <person name="Shen C.Y."/>
            <person name="Yeh C.M."/>
            <person name="Luo Y.B."/>
            <person name="Tsai W.C."/>
            <person name="Van de Peer Y."/>
            <person name="Liu Z.J."/>
        </authorList>
    </citation>
    <scope>NUCLEOTIDE SEQUENCE [LARGE SCALE GENOMIC DNA]</scope>
    <source>
        <tissue evidence="2">The whole plant</tissue>
    </source>
</reference>
<organism evidence="2 3">
    <name type="scientific">Dendrobium catenatum</name>
    <dbReference type="NCBI Taxonomy" id="906689"/>
    <lineage>
        <taxon>Eukaryota</taxon>
        <taxon>Viridiplantae</taxon>
        <taxon>Streptophyta</taxon>
        <taxon>Embryophyta</taxon>
        <taxon>Tracheophyta</taxon>
        <taxon>Spermatophyta</taxon>
        <taxon>Magnoliopsida</taxon>
        <taxon>Liliopsida</taxon>
        <taxon>Asparagales</taxon>
        <taxon>Orchidaceae</taxon>
        <taxon>Epidendroideae</taxon>
        <taxon>Malaxideae</taxon>
        <taxon>Dendrobiinae</taxon>
        <taxon>Dendrobium</taxon>
    </lineage>
</organism>
<evidence type="ECO:0000256" key="1">
    <source>
        <dbReference type="SAM" id="Phobius"/>
    </source>
</evidence>
<keyword evidence="1" id="KW-0812">Transmembrane</keyword>
<keyword evidence="1" id="KW-0472">Membrane</keyword>
<dbReference type="AlphaFoldDB" id="A0A2I0XF76"/>
<feature type="transmembrane region" description="Helical" evidence="1">
    <location>
        <begin position="32"/>
        <end position="54"/>
    </location>
</feature>
<protein>
    <submittedName>
        <fullName evidence="2">Uncharacterized protein</fullName>
    </submittedName>
</protein>
<sequence>MTKKNTEYKSANCSFFFSFSIVNRLLHRRELYWVRFASVIYNNSFLPVLVGFYLDIFMADQDSRLYRCSLLLLILGVGFYALLGGALLYVLRRKRMAGAVVEEEEEQVSEKTLLIKEMGDQSVSLMKLEMEVATDKNLTTGKDIELEENWSKPQEIDEDLHSWKLAVYGRETMR</sequence>
<keyword evidence="1" id="KW-1133">Transmembrane helix</keyword>
<evidence type="ECO:0000313" key="2">
    <source>
        <dbReference type="EMBL" id="PKU86567.1"/>
    </source>
</evidence>
<dbReference type="STRING" id="906689.A0A2I0XF76"/>